<keyword evidence="1" id="KW-0732">Signal</keyword>
<evidence type="ECO:0000256" key="1">
    <source>
        <dbReference type="SAM" id="SignalP"/>
    </source>
</evidence>
<reference evidence="2" key="2">
    <citation type="journal article" date="2015" name="Data Brief">
        <title>Shoot transcriptome of the giant reed, Arundo donax.</title>
        <authorList>
            <person name="Barrero R.A."/>
            <person name="Guerrero F.D."/>
            <person name="Moolhuijzen P."/>
            <person name="Goolsby J.A."/>
            <person name="Tidwell J."/>
            <person name="Bellgard S.E."/>
            <person name="Bellgard M.I."/>
        </authorList>
    </citation>
    <scope>NUCLEOTIDE SEQUENCE</scope>
    <source>
        <tissue evidence="2">Shoot tissue taken approximately 20 cm above the soil surface</tissue>
    </source>
</reference>
<feature type="chain" id="PRO_5002047864" evidence="1">
    <location>
        <begin position="28"/>
        <end position="47"/>
    </location>
</feature>
<sequence length="47" mass="5289">MLELVGPLVSLLLLELLLTFTAIHDLADKIIACSFPSGHYQDFWEKS</sequence>
<evidence type="ECO:0000313" key="2">
    <source>
        <dbReference type="EMBL" id="JAE26985.1"/>
    </source>
</evidence>
<dbReference type="AlphaFoldDB" id="A0A0A9GPC2"/>
<proteinExistence type="predicted"/>
<accession>A0A0A9GPC2</accession>
<organism evidence="2">
    <name type="scientific">Arundo donax</name>
    <name type="common">Giant reed</name>
    <name type="synonym">Donax arundinaceus</name>
    <dbReference type="NCBI Taxonomy" id="35708"/>
    <lineage>
        <taxon>Eukaryota</taxon>
        <taxon>Viridiplantae</taxon>
        <taxon>Streptophyta</taxon>
        <taxon>Embryophyta</taxon>
        <taxon>Tracheophyta</taxon>
        <taxon>Spermatophyta</taxon>
        <taxon>Magnoliopsida</taxon>
        <taxon>Liliopsida</taxon>
        <taxon>Poales</taxon>
        <taxon>Poaceae</taxon>
        <taxon>PACMAD clade</taxon>
        <taxon>Arundinoideae</taxon>
        <taxon>Arundineae</taxon>
        <taxon>Arundo</taxon>
    </lineage>
</organism>
<dbReference type="EMBL" id="GBRH01170911">
    <property type="protein sequence ID" value="JAE26985.1"/>
    <property type="molecule type" value="Transcribed_RNA"/>
</dbReference>
<reference evidence="2" key="1">
    <citation type="submission" date="2014-09" db="EMBL/GenBank/DDBJ databases">
        <authorList>
            <person name="Magalhaes I.L.F."/>
            <person name="Oliveira U."/>
            <person name="Santos F.R."/>
            <person name="Vidigal T.H.D.A."/>
            <person name="Brescovit A.D."/>
            <person name="Santos A.J."/>
        </authorList>
    </citation>
    <scope>NUCLEOTIDE SEQUENCE</scope>
    <source>
        <tissue evidence="2">Shoot tissue taken approximately 20 cm above the soil surface</tissue>
    </source>
</reference>
<protein>
    <submittedName>
        <fullName evidence="2">Uncharacterized protein</fullName>
    </submittedName>
</protein>
<feature type="signal peptide" evidence="1">
    <location>
        <begin position="1"/>
        <end position="27"/>
    </location>
</feature>
<name>A0A0A9GPC2_ARUDO</name>